<sequence length="172" mass="19580">MTKTYLTYLFLLLSSIAAIGQINSVSDILNGKRFAHIENGHIIFDADTTAYKTYLTKNLSHNGSQLHFDRIEIREKTTMGEQSKSYYFVMLSDLKRNVKVSRWLKKRGNDFAFSSDENFHMFYSICESGNGCDPNLYVQEKRTGWICGTEISCAKPGETVKCPTATAMIMEE</sequence>
<keyword evidence="1" id="KW-0732">Signal</keyword>
<gene>
    <name evidence="2" type="ORF">HZF10_07200</name>
</gene>
<dbReference type="AlphaFoldDB" id="A0A7Y8Y3N4"/>
<name>A0A7Y8Y3N4_9FLAO</name>
<evidence type="ECO:0000313" key="2">
    <source>
        <dbReference type="EMBL" id="NYA70700.1"/>
    </source>
</evidence>
<evidence type="ECO:0008006" key="4">
    <source>
        <dbReference type="Google" id="ProtNLM"/>
    </source>
</evidence>
<organism evidence="2 3">
    <name type="scientific">Flavobacterium agri</name>
    <dbReference type="NCBI Taxonomy" id="2743471"/>
    <lineage>
        <taxon>Bacteria</taxon>
        <taxon>Pseudomonadati</taxon>
        <taxon>Bacteroidota</taxon>
        <taxon>Flavobacteriia</taxon>
        <taxon>Flavobacteriales</taxon>
        <taxon>Flavobacteriaceae</taxon>
        <taxon>Flavobacterium</taxon>
    </lineage>
</organism>
<dbReference type="RefSeq" id="WP_176005522.1">
    <property type="nucleotide sequence ID" value="NZ_JABWMI010000009.1"/>
</dbReference>
<feature type="chain" id="PRO_5030898519" description="GLPGLI family protein" evidence="1">
    <location>
        <begin position="21"/>
        <end position="172"/>
    </location>
</feature>
<comment type="caution">
    <text evidence="2">The sequence shown here is derived from an EMBL/GenBank/DDBJ whole genome shotgun (WGS) entry which is preliminary data.</text>
</comment>
<feature type="signal peptide" evidence="1">
    <location>
        <begin position="1"/>
        <end position="20"/>
    </location>
</feature>
<evidence type="ECO:0000256" key="1">
    <source>
        <dbReference type="SAM" id="SignalP"/>
    </source>
</evidence>
<dbReference type="Proteomes" id="UP000535020">
    <property type="component" value="Unassembled WGS sequence"/>
</dbReference>
<evidence type="ECO:0000313" key="3">
    <source>
        <dbReference type="Proteomes" id="UP000535020"/>
    </source>
</evidence>
<dbReference type="EMBL" id="JACBJI010000002">
    <property type="protein sequence ID" value="NYA70700.1"/>
    <property type="molecule type" value="Genomic_DNA"/>
</dbReference>
<reference evidence="2 3" key="1">
    <citation type="submission" date="2020-07" db="EMBL/GenBank/DDBJ databases">
        <authorList>
            <person name="Sun Q."/>
        </authorList>
    </citation>
    <scope>NUCLEOTIDE SEQUENCE [LARGE SCALE GENOMIC DNA]</scope>
    <source>
        <strain evidence="2 3">MAH-1</strain>
    </source>
</reference>
<proteinExistence type="predicted"/>
<keyword evidence="3" id="KW-1185">Reference proteome</keyword>
<accession>A0A7Y8Y3N4</accession>
<protein>
    <recommendedName>
        <fullName evidence="4">GLPGLI family protein</fullName>
    </recommendedName>
</protein>